<protein>
    <submittedName>
        <fullName evidence="2">Uncharacterized protein</fullName>
    </submittedName>
</protein>
<feature type="region of interest" description="Disordered" evidence="1">
    <location>
        <begin position="21"/>
        <end position="42"/>
    </location>
</feature>
<name>A0A0E1VUA3_BURPE</name>
<proteinExistence type="predicted"/>
<dbReference type="AlphaFoldDB" id="A0A0E1VUA3"/>
<dbReference type="HOGENOM" id="CLU_3248445_0_0_4"/>
<organism evidence="2">
    <name type="scientific">Burkholderia pseudomallei 1710a</name>
    <dbReference type="NCBI Taxonomy" id="320371"/>
    <lineage>
        <taxon>Bacteria</taxon>
        <taxon>Pseudomonadati</taxon>
        <taxon>Pseudomonadota</taxon>
        <taxon>Betaproteobacteria</taxon>
        <taxon>Burkholderiales</taxon>
        <taxon>Burkholderiaceae</taxon>
        <taxon>Burkholderia</taxon>
        <taxon>pseudomallei group</taxon>
    </lineage>
</organism>
<dbReference type="EMBL" id="CM000833">
    <property type="protein sequence ID" value="EET04495.1"/>
    <property type="molecule type" value="Genomic_DNA"/>
</dbReference>
<evidence type="ECO:0000313" key="2">
    <source>
        <dbReference type="EMBL" id="EET04495.1"/>
    </source>
</evidence>
<accession>A0A0E1VUA3</accession>
<sequence>MDRPLVHVESRCADTLKNGRAEAARAVSRRRARLAGTAKRAK</sequence>
<feature type="compositionally biased region" description="Basic residues" evidence="1">
    <location>
        <begin position="27"/>
        <end position="42"/>
    </location>
</feature>
<dbReference type="Proteomes" id="UP000001812">
    <property type="component" value="Chromosome II"/>
</dbReference>
<reference evidence="2" key="1">
    <citation type="submission" date="2009-05" db="EMBL/GenBank/DDBJ databases">
        <authorList>
            <person name="Harkins D.M."/>
            <person name="DeShazer D."/>
            <person name="Woods D.E."/>
            <person name="Brinkac L.M."/>
            <person name="Brown K.A."/>
            <person name="Hung G.C."/>
            <person name="Tuanyok A."/>
            <person name="Zhang B."/>
            <person name="Nierman W.C."/>
        </authorList>
    </citation>
    <scope>NUCLEOTIDE SEQUENCE [LARGE SCALE GENOMIC DNA]</scope>
    <source>
        <strain evidence="2">1710a</strain>
    </source>
</reference>
<gene>
    <name evidence="2" type="ORF">BURPS1710A_A2229</name>
</gene>
<evidence type="ECO:0000256" key="1">
    <source>
        <dbReference type="SAM" id="MobiDB-lite"/>
    </source>
</evidence>